<dbReference type="GO" id="GO:0004497">
    <property type="term" value="F:monooxygenase activity"/>
    <property type="evidence" value="ECO:0007669"/>
    <property type="project" value="UniProtKB-KW"/>
</dbReference>
<evidence type="ECO:0000313" key="9">
    <source>
        <dbReference type="Proteomes" id="UP001604336"/>
    </source>
</evidence>
<sequence length="103" mass="11775">MSEFVKHPKLMAKTTQELNIVIGIEKWVEESDIQNLSYLDAIVKKPMRLHPISVLLAPHISLEDYSFHKYLEHWEVWGTAGKTTSVSSREVFGTGNGCERAEF</sequence>
<proteinExistence type="inferred from homology"/>
<organism evidence="8 9">
    <name type="scientific">Abeliophyllum distichum</name>
    <dbReference type="NCBI Taxonomy" id="126358"/>
    <lineage>
        <taxon>Eukaryota</taxon>
        <taxon>Viridiplantae</taxon>
        <taxon>Streptophyta</taxon>
        <taxon>Embryophyta</taxon>
        <taxon>Tracheophyta</taxon>
        <taxon>Spermatophyta</taxon>
        <taxon>Magnoliopsida</taxon>
        <taxon>eudicotyledons</taxon>
        <taxon>Gunneridae</taxon>
        <taxon>Pentapetalae</taxon>
        <taxon>asterids</taxon>
        <taxon>lamiids</taxon>
        <taxon>Lamiales</taxon>
        <taxon>Oleaceae</taxon>
        <taxon>Forsythieae</taxon>
        <taxon>Abeliophyllum</taxon>
    </lineage>
</organism>
<keyword evidence="6" id="KW-0408">Iron</keyword>
<dbReference type="AlphaFoldDB" id="A0ABD1VAP1"/>
<evidence type="ECO:0000256" key="4">
    <source>
        <dbReference type="ARBA" id="ARBA00022723"/>
    </source>
</evidence>
<keyword evidence="4" id="KW-0479">Metal-binding</keyword>
<accession>A0ABD1VAP1</accession>
<evidence type="ECO:0000256" key="7">
    <source>
        <dbReference type="ARBA" id="ARBA00023033"/>
    </source>
</evidence>
<gene>
    <name evidence="8" type="ORF">Adt_07745</name>
</gene>
<comment type="caution">
    <text evidence="8">The sequence shown here is derived from an EMBL/GenBank/DDBJ whole genome shotgun (WGS) entry which is preliminary data.</text>
</comment>
<protein>
    <submittedName>
        <fullName evidence="8">Flavonoid 3'-monooxygenase</fullName>
    </submittedName>
</protein>
<name>A0ABD1VAP1_9LAMI</name>
<dbReference type="GO" id="GO:0046872">
    <property type="term" value="F:metal ion binding"/>
    <property type="evidence" value="ECO:0007669"/>
    <property type="project" value="UniProtKB-KW"/>
</dbReference>
<dbReference type="Pfam" id="PF00067">
    <property type="entry name" value="p450"/>
    <property type="match status" value="1"/>
</dbReference>
<reference evidence="9" key="1">
    <citation type="submission" date="2024-07" db="EMBL/GenBank/DDBJ databases">
        <title>Two chromosome-level genome assemblies of Korean endemic species Abeliophyllum distichum and Forsythia ovata (Oleaceae).</title>
        <authorList>
            <person name="Jang H."/>
        </authorList>
    </citation>
    <scope>NUCLEOTIDE SEQUENCE [LARGE SCALE GENOMIC DNA]</scope>
</reference>
<dbReference type="PANTHER" id="PTHR47944">
    <property type="entry name" value="CYTOCHROME P450 98A9"/>
    <property type="match status" value="1"/>
</dbReference>
<comment type="cofactor">
    <cofactor evidence="1">
        <name>heme</name>
        <dbReference type="ChEBI" id="CHEBI:30413"/>
    </cofactor>
</comment>
<comment type="similarity">
    <text evidence="2">Belongs to the cytochrome P450 family.</text>
</comment>
<dbReference type="InterPro" id="IPR001128">
    <property type="entry name" value="Cyt_P450"/>
</dbReference>
<evidence type="ECO:0000256" key="3">
    <source>
        <dbReference type="ARBA" id="ARBA00022617"/>
    </source>
</evidence>
<evidence type="ECO:0000256" key="5">
    <source>
        <dbReference type="ARBA" id="ARBA00023002"/>
    </source>
</evidence>
<evidence type="ECO:0000256" key="2">
    <source>
        <dbReference type="ARBA" id="ARBA00010617"/>
    </source>
</evidence>
<keyword evidence="5" id="KW-0560">Oxidoreductase</keyword>
<keyword evidence="7" id="KW-0503">Monooxygenase</keyword>
<keyword evidence="3" id="KW-0349">Heme</keyword>
<keyword evidence="9" id="KW-1185">Reference proteome</keyword>
<dbReference type="PANTHER" id="PTHR47944:SF5">
    <property type="entry name" value="CYTOCHROME P450 71A1-LIKE"/>
    <property type="match status" value="1"/>
</dbReference>
<evidence type="ECO:0000313" key="8">
    <source>
        <dbReference type="EMBL" id="KAL2534394.1"/>
    </source>
</evidence>
<dbReference type="EMBL" id="JBFOLK010000002">
    <property type="protein sequence ID" value="KAL2534394.1"/>
    <property type="molecule type" value="Genomic_DNA"/>
</dbReference>
<evidence type="ECO:0000256" key="6">
    <source>
        <dbReference type="ARBA" id="ARBA00023004"/>
    </source>
</evidence>
<dbReference type="Proteomes" id="UP001604336">
    <property type="component" value="Unassembled WGS sequence"/>
</dbReference>
<dbReference type="InterPro" id="IPR036396">
    <property type="entry name" value="Cyt_P450_sf"/>
</dbReference>
<dbReference type="Gene3D" id="1.10.630.10">
    <property type="entry name" value="Cytochrome P450"/>
    <property type="match status" value="1"/>
</dbReference>
<dbReference type="SUPFAM" id="SSF48264">
    <property type="entry name" value="Cytochrome P450"/>
    <property type="match status" value="1"/>
</dbReference>
<evidence type="ECO:0000256" key="1">
    <source>
        <dbReference type="ARBA" id="ARBA00001971"/>
    </source>
</evidence>